<keyword evidence="1 3" id="KW-0413">Isomerase</keyword>
<organism evidence="3 4">
    <name type="scientific">Alicyclobacillus mali</name>
    <name type="common">ex Roth et al. 2021</name>
    <dbReference type="NCBI Taxonomy" id="1123961"/>
    <lineage>
        <taxon>Bacteria</taxon>
        <taxon>Bacillati</taxon>
        <taxon>Bacillota</taxon>
        <taxon>Bacilli</taxon>
        <taxon>Bacillales</taxon>
        <taxon>Alicyclobacillaceae</taxon>
        <taxon>Alicyclobacillus</taxon>
    </lineage>
</organism>
<dbReference type="EC" id="5.3.1.30" evidence="2"/>
<evidence type="ECO:0000313" key="4">
    <source>
        <dbReference type="Proteomes" id="UP000642910"/>
    </source>
</evidence>
<keyword evidence="4" id="KW-1185">Reference proteome</keyword>
<dbReference type="GO" id="GO:0102482">
    <property type="term" value="F:5-deoxy-D-glucuronate isomerase activity"/>
    <property type="evidence" value="ECO:0007669"/>
    <property type="project" value="UniProtKB-EC"/>
</dbReference>
<dbReference type="PANTHER" id="PTHR39193:SF1">
    <property type="entry name" value="5-DEOXY-GLUCURONATE ISOMERASE"/>
    <property type="match status" value="1"/>
</dbReference>
<dbReference type="RefSeq" id="WP_067850960.1">
    <property type="nucleotide sequence ID" value="NZ_JADPKZ010000036.1"/>
</dbReference>
<dbReference type="PIRSF" id="PIRSF036628">
    <property type="entry name" value="IolB"/>
    <property type="match status" value="1"/>
</dbReference>
<dbReference type="SUPFAM" id="SSF51182">
    <property type="entry name" value="RmlC-like cupins"/>
    <property type="match status" value="1"/>
</dbReference>
<reference evidence="3 4" key="1">
    <citation type="submission" date="2020-11" db="EMBL/GenBank/DDBJ databases">
        <title>Genomic insight of Alicyclobacillus mali FL 18 reveals a new arsenic-resistant strain, with potential in environmental biotechnology.</title>
        <authorList>
            <person name="Fiorentino G."/>
            <person name="Gallo G."/>
            <person name="Aulitto M."/>
        </authorList>
    </citation>
    <scope>NUCLEOTIDE SEQUENCE [LARGE SCALE GENOMIC DNA]</scope>
    <source>
        <strain evidence="3 4">FL 18</strain>
    </source>
</reference>
<sequence>MYLVRGKAENGYHELVSQQNEAGLKWISFGLLRLGRGEAHEAVFEGREVVLVLLSGSMRVSIGHHTFGPYDRPNVFAAQATAVYVPVGQTFRVENVGDAALEVAVCQAVAEEAHEPFVVTPDDVVVKTVGQANFERKVHDIVVQQAEGRVHRIIVGETFNPPGNWSSYPPHKHDDYIPGVEALMEEIYFYQLNPSSGFGLQSIYTSDGSIDETYRVKHGDAFMIPRGYHPVCAAGGYQLYYLWLMAGPVDRVMIPHDDPAHAWIRERSWD</sequence>
<dbReference type="Pfam" id="PF04962">
    <property type="entry name" value="KduI"/>
    <property type="match status" value="1"/>
</dbReference>
<evidence type="ECO:0000313" key="3">
    <source>
        <dbReference type="EMBL" id="MBF8377373.1"/>
    </source>
</evidence>
<name>A0ABS0F249_9BACL</name>
<dbReference type="InterPro" id="IPR011051">
    <property type="entry name" value="RmlC_Cupin_sf"/>
</dbReference>
<dbReference type="Proteomes" id="UP000642910">
    <property type="component" value="Unassembled WGS sequence"/>
</dbReference>
<dbReference type="InterPro" id="IPR014710">
    <property type="entry name" value="RmlC-like_jellyroll"/>
</dbReference>
<dbReference type="InterPro" id="IPR021120">
    <property type="entry name" value="KduI/IolB_isomerase"/>
</dbReference>
<evidence type="ECO:0000256" key="1">
    <source>
        <dbReference type="ARBA" id="ARBA00023235"/>
    </source>
</evidence>
<accession>A0ABS0F249</accession>
<evidence type="ECO:0000256" key="2">
    <source>
        <dbReference type="NCBIfam" id="TIGR04378"/>
    </source>
</evidence>
<dbReference type="NCBIfam" id="TIGR04378">
    <property type="entry name" value="myo_inos_iolB"/>
    <property type="match status" value="1"/>
</dbReference>
<dbReference type="EMBL" id="JADPKZ010000036">
    <property type="protein sequence ID" value="MBF8377373.1"/>
    <property type="molecule type" value="Genomic_DNA"/>
</dbReference>
<comment type="caution">
    <text evidence="3">The sequence shown here is derived from an EMBL/GenBank/DDBJ whole genome shotgun (WGS) entry which is preliminary data.</text>
</comment>
<dbReference type="InterPro" id="IPR024203">
    <property type="entry name" value="Deoxy-glucuronate_isom_IolB"/>
</dbReference>
<protein>
    <recommendedName>
        <fullName evidence="2">5-deoxy-glucuronate isomerase</fullName>
        <ecNumber evidence="2">5.3.1.30</ecNumber>
    </recommendedName>
</protein>
<gene>
    <name evidence="3" type="primary">iolB</name>
    <name evidence="3" type="ORF">IW967_05735</name>
</gene>
<dbReference type="Gene3D" id="2.60.120.10">
    <property type="entry name" value="Jelly Rolls"/>
    <property type="match status" value="2"/>
</dbReference>
<dbReference type="PANTHER" id="PTHR39193">
    <property type="entry name" value="5-DEOXY-GLUCURONATE ISOMERASE"/>
    <property type="match status" value="1"/>
</dbReference>
<proteinExistence type="predicted"/>